<evidence type="ECO:0000313" key="1">
    <source>
        <dbReference type="EMBL" id="CAB4045675.1"/>
    </source>
</evidence>
<dbReference type="SUPFAM" id="SSF56219">
    <property type="entry name" value="DNase I-like"/>
    <property type="match status" value="1"/>
</dbReference>
<dbReference type="GO" id="GO:0003824">
    <property type="term" value="F:catalytic activity"/>
    <property type="evidence" value="ECO:0007669"/>
    <property type="project" value="InterPro"/>
</dbReference>
<name>A0A7D9KJN5_PARCT</name>
<keyword evidence="2" id="KW-1185">Reference proteome</keyword>
<dbReference type="OrthoDB" id="6779904at2759"/>
<protein>
    <submittedName>
        <fullName evidence="1">Uncharacterized protein</fullName>
    </submittedName>
</protein>
<feature type="non-terminal residue" evidence="1">
    <location>
        <position position="1"/>
    </location>
</feature>
<organism evidence="1 2">
    <name type="scientific">Paramuricea clavata</name>
    <name type="common">Red gorgonian</name>
    <name type="synonym">Violescent sea-whip</name>
    <dbReference type="NCBI Taxonomy" id="317549"/>
    <lineage>
        <taxon>Eukaryota</taxon>
        <taxon>Metazoa</taxon>
        <taxon>Cnidaria</taxon>
        <taxon>Anthozoa</taxon>
        <taxon>Octocorallia</taxon>
        <taxon>Malacalcyonacea</taxon>
        <taxon>Plexauridae</taxon>
        <taxon>Paramuricea</taxon>
    </lineage>
</organism>
<dbReference type="PANTHER" id="PTHR33776:SF3">
    <property type="entry name" value="PHD-TYPE DOMAIN-CONTAINING PROTEIN"/>
    <property type="match status" value="1"/>
</dbReference>
<dbReference type="EMBL" id="CACRXK020041004">
    <property type="protein sequence ID" value="CAB4045675.1"/>
    <property type="molecule type" value="Genomic_DNA"/>
</dbReference>
<dbReference type="InterPro" id="IPR005135">
    <property type="entry name" value="Endo/exonuclease/phosphatase"/>
</dbReference>
<dbReference type="AlphaFoldDB" id="A0A7D9KJN5"/>
<dbReference type="Gene3D" id="3.60.10.10">
    <property type="entry name" value="Endonuclease/exonuclease/phosphatase"/>
    <property type="match status" value="1"/>
</dbReference>
<gene>
    <name evidence="1" type="ORF">PACLA_8A080674</name>
</gene>
<comment type="caution">
    <text evidence="1">The sequence shown here is derived from an EMBL/GenBank/DDBJ whole genome shotgun (WGS) entry which is preliminary data.</text>
</comment>
<dbReference type="Pfam" id="PF14529">
    <property type="entry name" value="Exo_endo_phos_2"/>
    <property type="match status" value="1"/>
</dbReference>
<evidence type="ECO:0000313" key="2">
    <source>
        <dbReference type="Proteomes" id="UP001152795"/>
    </source>
</evidence>
<dbReference type="InterPro" id="IPR036691">
    <property type="entry name" value="Endo/exonu/phosph_ase_sf"/>
</dbReference>
<dbReference type="Proteomes" id="UP001152795">
    <property type="component" value="Unassembled WGS sequence"/>
</dbReference>
<proteinExistence type="predicted"/>
<sequence>MAAVVGVFAMLYLYQLLCLATPVISPVNLSNKRLPINEHLHNNYSIKSCVSTLKSASFAVYEIAAKTTIMPVNSKRITSKRCGVLVYIASNLNFKERDEIGDESGELQCLWLEIVPPKSKGFLICSSYRPPNSDNERTYVEGLRNMLDNVSDLQKEVILIGDFNFDLKRSRKSAACKCFVDMSKEFGLKQIICDYTRVTQHSKSLIDLFLTSRPDLYITGVMPVGFSDHSVIYA</sequence>
<accession>A0A7D9KJN5</accession>
<reference evidence="1" key="1">
    <citation type="submission" date="2020-04" db="EMBL/GenBank/DDBJ databases">
        <authorList>
            <person name="Alioto T."/>
            <person name="Alioto T."/>
            <person name="Gomez Garrido J."/>
        </authorList>
    </citation>
    <scope>NUCLEOTIDE SEQUENCE</scope>
    <source>
        <strain evidence="1">A484AB</strain>
    </source>
</reference>
<dbReference type="PANTHER" id="PTHR33776">
    <property type="entry name" value="ENDO/EXONUCLEASE/PHOSPHATASE DOMAIN-CONTAINING PROTEIN"/>
    <property type="match status" value="1"/>
</dbReference>